<dbReference type="EMBL" id="FOPY01000003">
    <property type="protein sequence ID" value="SFH37006.1"/>
    <property type="molecule type" value="Genomic_DNA"/>
</dbReference>
<feature type="domain" description="NlpC/P60" evidence="7">
    <location>
        <begin position="75"/>
        <end position="196"/>
    </location>
</feature>
<dbReference type="GO" id="GO:0006508">
    <property type="term" value="P:proteolysis"/>
    <property type="evidence" value="ECO:0007669"/>
    <property type="project" value="UniProtKB-KW"/>
</dbReference>
<feature type="signal peptide" evidence="6">
    <location>
        <begin position="1"/>
        <end position="34"/>
    </location>
</feature>
<dbReference type="PROSITE" id="PS51257">
    <property type="entry name" value="PROKAR_LIPOPROTEIN"/>
    <property type="match status" value="1"/>
</dbReference>
<dbReference type="STRING" id="442341.SAMN04487959_103117"/>
<accession>A0A1I2ZHF0</accession>
<protein>
    <submittedName>
        <fullName evidence="8">Cell wall-associated hydrolase, NlpC family</fullName>
    </submittedName>
</protein>
<evidence type="ECO:0000256" key="1">
    <source>
        <dbReference type="ARBA" id="ARBA00007074"/>
    </source>
</evidence>
<dbReference type="SUPFAM" id="SSF54001">
    <property type="entry name" value="Cysteine proteinases"/>
    <property type="match status" value="1"/>
</dbReference>
<feature type="chain" id="PRO_5011778906" evidence="6">
    <location>
        <begin position="35"/>
        <end position="206"/>
    </location>
</feature>
<keyword evidence="4 8" id="KW-0378">Hydrolase</keyword>
<dbReference type="PROSITE" id="PS51935">
    <property type="entry name" value="NLPC_P60"/>
    <property type="match status" value="1"/>
</dbReference>
<dbReference type="PANTHER" id="PTHR47360:SF1">
    <property type="entry name" value="ENDOPEPTIDASE NLPC-RELATED"/>
    <property type="match status" value="1"/>
</dbReference>
<evidence type="ECO:0000313" key="8">
    <source>
        <dbReference type="EMBL" id="SFH37006.1"/>
    </source>
</evidence>
<dbReference type="InterPro" id="IPR038765">
    <property type="entry name" value="Papain-like_cys_pep_sf"/>
</dbReference>
<proteinExistence type="inferred from homology"/>
<dbReference type="Proteomes" id="UP000199040">
    <property type="component" value="Unassembled WGS sequence"/>
</dbReference>
<dbReference type="Pfam" id="PF00877">
    <property type="entry name" value="NLPC_P60"/>
    <property type="match status" value="1"/>
</dbReference>
<keyword evidence="3 6" id="KW-0732">Signal</keyword>
<dbReference type="PANTHER" id="PTHR47360">
    <property type="entry name" value="MUREIN DD-ENDOPEPTIDASE MEPS/MUREIN LD-CARBOXYPEPTIDASE"/>
    <property type="match status" value="1"/>
</dbReference>
<dbReference type="Gene3D" id="3.90.1720.10">
    <property type="entry name" value="endopeptidase domain like (from Nostoc punctiforme)"/>
    <property type="match status" value="1"/>
</dbReference>
<evidence type="ECO:0000256" key="5">
    <source>
        <dbReference type="ARBA" id="ARBA00022807"/>
    </source>
</evidence>
<reference evidence="8 9" key="1">
    <citation type="submission" date="2016-10" db="EMBL/GenBank/DDBJ databases">
        <authorList>
            <person name="de Groot N.N."/>
        </authorList>
    </citation>
    <scope>NUCLEOTIDE SEQUENCE [LARGE SCALE GENOMIC DNA]</scope>
    <source>
        <strain evidence="8 9">CGMCC 1.6848</strain>
    </source>
</reference>
<organism evidence="8 9">
    <name type="scientific">Modicisalibacter xianhensis</name>
    <dbReference type="NCBI Taxonomy" id="442341"/>
    <lineage>
        <taxon>Bacteria</taxon>
        <taxon>Pseudomonadati</taxon>
        <taxon>Pseudomonadota</taxon>
        <taxon>Gammaproteobacteria</taxon>
        <taxon>Oceanospirillales</taxon>
        <taxon>Halomonadaceae</taxon>
        <taxon>Modicisalibacter</taxon>
    </lineage>
</organism>
<dbReference type="InterPro" id="IPR052062">
    <property type="entry name" value="Murein_DD/LD_carboxypeptidase"/>
</dbReference>
<dbReference type="GO" id="GO:0008234">
    <property type="term" value="F:cysteine-type peptidase activity"/>
    <property type="evidence" value="ECO:0007669"/>
    <property type="project" value="UniProtKB-KW"/>
</dbReference>
<evidence type="ECO:0000313" key="9">
    <source>
        <dbReference type="Proteomes" id="UP000199040"/>
    </source>
</evidence>
<dbReference type="InterPro" id="IPR000064">
    <property type="entry name" value="NLP_P60_dom"/>
</dbReference>
<sequence>MSSVPVRTRGRRPGRRRLLLPCVVAGLLAGCATAPQDDERQATRGGQAFAEKSYISGPVNQLAQRMRTLRRSSLEAIRRALMNEHDRWQGTPYVLGGEGLRGIDCSALVQRVYSEAFALKLPRTTRGQVHEGNFVEREALEAGDLVFFRPPGVYRHVGIYIGDGYFLHASASKGVTLSRVDNVFWHRHYWQARRPLLLTEIAQRLE</sequence>
<evidence type="ECO:0000256" key="6">
    <source>
        <dbReference type="SAM" id="SignalP"/>
    </source>
</evidence>
<keyword evidence="5" id="KW-0788">Thiol protease</keyword>
<dbReference type="AlphaFoldDB" id="A0A1I2ZHF0"/>
<evidence type="ECO:0000256" key="4">
    <source>
        <dbReference type="ARBA" id="ARBA00022801"/>
    </source>
</evidence>
<evidence type="ECO:0000259" key="7">
    <source>
        <dbReference type="PROSITE" id="PS51935"/>
    </source>
</evidence>
<gene>
    <name evidence="8" type="ORF">SAMN04487959_103117</name>
</gene>
<keyword evidence="9" id="KW-1185">Reference proteome</keyword>
<keyword evidence="2" id="KW-0645">Protease</keyword>
<evidence type="ECO:0000256" key="2">
    <source>
        <dbReference type="ARBA" id="ARBA00022670"/>
    </source>
</evidence>
<comment type="similarity">
    <text evidence="1">Belongs to the peptidase C40 family.</text>
</comment>
<name>A0A1I2ZHF0_9GAMM</name>
<evidence type="ECO:0000256" key="3">
    <source>
        <dbReference type="ARBA" id="ARBA00022729"/>
    </source>
</evidence>